<dbReference type="PROSITE" id="PS51914">
    <property type="entry name" value="MRH"/>
    <property type="match status" value="1"/>
</dbReference>
<evidence type="ECO:0000256" key="16">
    <source>
        <dbReference type="ARBA" id="ARBA00023157"/>
    </source>
</evidence>
<evidence type="ECO:0000256" key="14">
    <source>
        <dbReference type="ARBA" id="ARBA00023128"/>
    </source>
</evidence>
<evidence type="ECO:0000256" key="8">
    <source>
        <dbReference type="ARBA" id="ARBA00022692"/>
    </source>
</evidence>
<accession>A0A7S4PFM6</accession>
<evidence type="ECO:0000259" key="19">
    <source>
        <dbReference type="PROSITE" id="PS51914"/>
    </source>
</evidence>
<dbReference type="PANTHER" id="PTHR15071:SF0">
    <property type="entry name" value="MANNOSE 6-PHOSPHATE RECEPTOR-LIKE PROTEIN 1"/>
    <property type="match status" value="1"/>
</dbReference>
<evidence type="ECO:0000313" key="20">
    <source>
        <dbReference type="EMBL" id="CAE2333481.1"/>
    </source>
</evidence>
<evidence type="ECO:0000256" key="12">
    <source>
        <dbReference type="ARBA" id="ARBA00023006"/>
    </source>
</evidence>
<evidence type="ECO:0000256" key="11">
    <source>
        <dbReference type="ARBA" id="ARBA00022989"/>
    </source>
</evidence>
<feature type="transmembrane region" description="Helical" evidence="18">
    <location>
        <begin position="17"/>
        <end position="35"/>
    </location>
</feature>
<keyword evidence="16" id="KW-1015">Disulfide bond</keyword>
<evidence type="ECO:0000256" key="4">
    <source>
        <dbReference type="ARBA" id="ARBA00004472"/>
    </source>
</evidence>
<protein>
    <recommendedName>
        <fullName evidence="6">Autophagy-related protein 27</fullName>
    </recommendedName>
</protein>
<evidence type="ECO:0000256" key="10">
    <source>
        <dbReference type="ARBA" id="ARBA00022927"/>
    </source>
</evidence>
<evidence type="ECO:0000256" key="2">
    <source>
        <dbReference type="ARBA" id="ARBA00004358"/>
    </source>
</evidence>
<evidence type="ECO:0000256" key="7">
    <source>
        <dbReference type="ARBA" id="ARBA00022448"/>
    </source>
</evidence>
<evidence type="ECO:0000256" key="13">
    <source>
        <dbReference type="ARBA" id="ARBA00023034"/>
    </source>
</evidence>
<dbReference type="Gene3D" id="2.70.130.10">
    <property type="entry name" value="Mannose-6-phosphate receptor binding domain"/>
    <property type="match status" value="1"/>
</dbReference>
<evidence type="ECO:0000256" key="1">
    <source>
        <dbReference type="ARBA" id="ARBA00004304"/>
    </source>
</evidence>
<dbReference type="GO" id="GO:0010008">
    <property type="term" value="C:endosome membrane"/>
    <property type="evidence" value="ECO:0007669"/>
    <property type="project" value="UniProtKB-SubCell"/>
</dbReference>
<gene>
    <name evidence="20" type="ORF">GTHE00462_LOCUS34676</name>
</gene>
<keyword evidence="9" id="KW-0732">Signal</keyword>
<dbReference type="GO" id="GO:0031966">
    <property type="term" value="C:mitochondrial membrane"/>
    <property type="evidence" value="ECO:0007669"/>
    <property type="project" value="UniProtKB-SubCell"/>
</dbReference>
<keyword evidence="11 18" id="KW-1133">Transmembrane helix</keyword>
<evidence type="ECO:0000256" key="9">
    <source>
        <dbReference type="ARBA" id="ARBA00022729"/>
    </source>
</evidence>
<keyword evidence="15 18" id="KW-0472">Membrane</keyword>
<dbReference type="Pfam" id="PF09451">
    <property type="entry name" value="ATG27"/>
    <property type="match status" value="1"/>
</dbReference>
<comment type="subcellular location">
    <subcellularLocation>
        <location evidence="2">Cytoplasmic vesicle membrane</location>
        <topology evidence="2">Single-pass type I membrane protein</topology>
    </subcellularLocation>
    <subcellularLocation>
        <location evidence="3">Golgi apparatus membrane</location>
    </subcellularLocation>
    <subcellularLocation>
        <location evidence="1">Mitochondrion membrane</location>
        <topology evidence="1">Single-pass membrane protein</topology>
    </subcellularLocation>
    <subcellularLocation>
        <location evidence="4">Preautophagosomal structure membrane</location>
        <topology evidence="4">Single-pass type I membrane protein</topology>
    </subcellularLocation>
</comment>
<organism evidence="20">
    <name type="scientific">Guillardia theta</name>
    <name type="common">Cryptophyte</name>
    <name type="synonym">Cryptomonas phi</name>
    <dbReference type="NCBI Taxonomy" id="55529"/>
    <lineage>
        <taxon>Eukaryota</taxon>
        <taxon>Cryptophyceae</taxon>
        <taxon>Pyrenomonadales</taxon>
        <taxon>Geminigeraceae</taxon>
        <taxon>Guillardia</taxon>
    </lineage>
</organism>
<feature type="domain" description="MRH" evidence="19">
    <location>
        <begin position="52"/>
        <end position="210"/>
    </location>
</feature>
<evidence type="ECO:0000256" key="3">
    <source>
        <dbReference type="ARBA" id="ARBA00004394"/>
    </source>
</evidence>
<dbReference type="GO" id="GO:0005802">
    <property type="term" value="C:trans-Golgi network"/>
    <property type="evidence" value="ECO:0007669"/>
    <property type="project" value="TreeGrafter"/>
</dbReference>
<keyword evidence="8 18" id="KW-0812">Transmembrane</keyword>
<dbReference type="AlphaFoldDB" id="A0A7S4PFM6"/>
<dbReference type="GO" id="GO:0034045">
    <property type="term" value="C:phagophore assembly site membrane"/>
    <property type="evidence" value="ECO:0007669"/>
    <property type="project" value="UniProtKB-SubCell"/>
</dbReference>
<keyword evidence="10" id="KW-0653">Protein transport</keyword>
<dbReference type="InterPro" id="IPR009011">
    <property type="entry name" value="Man6P_isomerase_rcpt-bd_dom_sf"/>
</dbReference>
<dbReference type="SUPFAM" id="SSF50911">
    <property type="entry name" value="Mannose 6-phosphate receptor domain"/>
    <property type="match status" value="1"/>
</dbReference>
<dbReference type="PANTHER" id="PTHR15071">
    <property type="entry name" value="MANNOSE-6-PHOSPHATE RECEPTOR FAMILY MEMBER"/>
    <property type="match status" value="1"/>
</dbReference>
<reference evidence="20" key="1">
    <citation type="submission" date="2021-01" db="EMBL/GenBank/DDBJ databases">
        <authorList>
            <person name="Corre E."/>
            <person name="Pelletier E."/>
            <person name="Niang G."/>
            <person name="Scheremetjew M."/>
            <person name="Finn R."/>
            <person name="Kale V."/>
            <person name="Holt S."/>
            <person name="Cochrane G."/>
            <person name="Meng A."/>
            <person name="Brown T."/>
            <person name="Cohen L."/>
        </authorList>
    </citation>
    <scope>NUCLEOTIDE SEQUENCE</scope>
    <source>
        <strain evidence="20">CCMP 2712</strain>
    </source>
</reference>
<keyword evidence="13" id="KW-0333">Golgi apparatus</keyword>
<name>A0A7S4PFM6_GUITH</name>
<dbReference type="InterPro" id="IPR018939">
    <property type="entry name" value="Autophagy-rel_prot_27"/>
</dbReference>
<evidence type="ECO:0000256" key="15">
    <source>
        <dbReference type="ARBA" id="ARBA00023136"/>
    </source>
</evidence>
<comment type="similarity">
    <text evidence="5">Belongs to the ATG27 family.</text>
</comment>
<dbReference type="InterPro" id="IPR044865">
    <property type="entry name" value="MRH_dom"/>
</dbReference>
<evidence type="ECO:0000256" key="6">
    <source>
        <dbReference type="ARBA" id="ARBA00013776"/>
    </source>
</evidence>
<feature type="transmembrane region" description="Helical" evidence="18">
    <location>
        <begin position="215"/>
        <end position="236"/>
    </location>
</feature>
<keyword evidence="7" id="KW-0813">Transport</keyword>
<evidence type="ECO:0000256" key="17">
    <source>
        <dbReference type="ARBA" id="ARBA00023329"/>
    </source>
</evidence>
<evidence type="ECO:0000256" key="5">
    <source>
        <dbReference type="ARBA" id="ARBA00005363"/>
    </source>
</evidence>
<dbReference type="GO" id="GO:0015031">
    <property type="term" value="P:protein transport"/>
    <property type="evidence" value="ECO:0007669"/>
    <property type="project" value="UniProtKB-KW"/>
</dbReference>
<evidence type="ECO:0000256" key="18">
    <source>
        <dbReference type="SAM" id="Phobius"/>
    </source>
</evidence>
<dbReference type="GO" id="GO:0006914">
    <property type="term" value="P:autophagy"/>
    <property type="evidence" value="ECO:0007669"/>
    <property type="project" value="UniProtKB-KW"/>
</dbReference>
<keyword evidence="12" id="KW-0072">Autophagy</keyword>
<sequence length="332" mass="37555">MGPKTLNTKRSGFRPELIILLLLVVAVPLIGWQIYRKITFKFEELMTALTSHPCAYVHRDKTEFDLSKLSKTRSTCSSSDASSCLDYHLRRQDSDFYFNVCNNAMRKPSQCNDLFGRQNVQNAIGYQVGDGVCYYMGQLRTGRWSLLDQRHPEVGLRLLYTGGSRCGRNRERSTEFHFECNRKAAKGGPVAIFGDCEFVVTWETELACPIRQITLLHFLLLLIVVVILYLAVGFCINVRYRGAIPDYDAIPNIQQIRWLGAVILAVSAKVLEIIGDYLPWARRAVGWLSDKVGLGYDLIAERMGGRGAGEQRKSAGQRRTTGILDREGYDQL</sequence>
<dbReference type="GO" id="GO:0000139">
    <property type="term" value="C:Golgi membrane"/>
    <property type="evidence" value="ECO:0007669"/>
    <property type="project" value="UniProtKB-SubCell"/>
</dbReference>
<keyword evidence="14" id="KW-0496">Mitochondrion</keyword>
<keyword evidence="17" id="KW-0968">Cytoplasmic vesicle</keyword>
<dbReference type="EMBL" id="HBKN01044282">
    <property type="protein sequence ID" value="CAE2333481.1"/>
    <property type="molecule type" value="Transcribed_RNA"/>
</dbReference>
<proteinExistence type="inferred from homology"/>